<sequence>MTSSSLTSSSSSLSELSSSEISGFGVLPVATLKSKIVEKIQENRVTLLVGEIGCGLSNSPAIMKSSSLTSSSSSLSNLSSSEISGFGILPVAALKSKIVEKIQENRVTLLVGEIGCVNDDYDEDDSPTTMMMMIKSETMTSLPKNLKALKGSSSKLNNDGERSEKTL</sequence>
<dbReference type="AlphaFoldDB" id="A0A2G2Z6K8"/>
<gene>
    <name evidence="1" type="ORF">T459_15689</name>
</gene>
<evidence type="ECO:0000313" key="2">
    <source>
        <dbReference type="Proteomes" id="UP000222542"/>
    </source>
</evidence>
<organism evidence="1 2">
    <name type="scientific">Capsicum annuum</name>
    <name type="common">Capsicum pepper</name>
    <dbReference type="NCBI Taxonomy" id="4072"/>
    <lineage>
        <taxon>Eukaryota</taxon>
        <taxon>Viridiplantae</taxon>
        <taxon>Streptophyta</taxon>
        <taxon>Embryophyta</taxon>
        <taxon>Tracheophyta</taxon>
        <taxon>Spermatophyta</taxon>
        <taxon>Magnoliopsida</taxon>
        <taxon>eudicotyledons</taxon>
        <taxon>Gunneridae</taxon>
        <taxon>Pentapetalae</taxon>
        <taxon>asterids</taxon>
        <taxon>lamiids</taxon>
        <taxon>Solanales</taxon>
        <taxon>Solanaceae</taxon>
        <taxon>Solanoideae</taxon>
        <taxon>Capsiceae</taxon>
        <taxon>Capsicum</taxon>
    </lineage>
</organism>
<accession>A0A2G2Z6K8</accession>
<evidence type="ECO:0000313" key="1">
    <source>
        <dbReference type="EMBL" id="PHT77637.1"/>
    </source>
</evidence>
<name>A0A2G2Z6K8_CAPAN</name>
<dbReference type="STRING" id="4072.A0A2G2Z6K8"/>
<reference evidence="1 2" key="1">
    <citation type="journal article" date="2014" name="Nat. Genet.">
        <title>Genome sequence of the hot pepper provides insights into the evolution of pungency in Capsicum species.</title>
        <authorList>
            <person name="Kim S."/>
            <person name="Park M."/>
            <person name="Yeom S.I."/>
            <person name="Kim Y.M."/>
            <person name="Lee J.M."/>
            <person name="Lee H.A."/>
            <person name="Seo E."/>
            <person name="Choi J."/>
            <person name="Cheong K."/>
            <person name="Kim K.T."/>
            <person name="Jung K."/>
            <person name="Lee G.W."/>
            <person name="Oh S.K."/>
            <person name="Bae C."/>
            <person name="Kim S.B."/>
            <person name="Lee H.Y."/>
            <person name="Kim S.Y."/>
            <person name="Kim M.S."/>
            <person name="Kang B.C."/>
            <person name="Jo Y.D."/>
            <person name="Yang H.B."/>
            <person name="Jeong H.J."/>
            <person name="Kang W.H."/>
            <person name="Kwon J.K."/>
            <person name="Shin C."/>
            <person name="Lim J.Y."/>
            <person name="Park J.H."/>
            <person name="Huh J.H."/>
            <person name="Kim J.S."/>
            <person name="Kim B.D."/>
            <person name="Cohen O."/>
            <person name="Paran I."/>
            <person name="Suh M.C."/>
            <person name="Lee S.B."/>
            <person name="Kim Y.K."/>
            <person name="Shin Y."/>
            <person name="Noh S.J."/>
            <person name="Park J."/>
            <person name="Seo Y.S."/>
            <person name="Kwon S.Y."/>
            <person name="Kim H.A."/>
            <person name="Park J.M."/>
            <person name="Kim H.J."/>
            <person name="Choi S.B."/>
            <person name="Bosland P.W."/>
            <person name="Reeves G."/>
            <person name="Jo S.H."/>
            <person name="Lee B.W."/>
            <person name="Cho H.T."/>
            <person name="Choi H.S."/>
            <person name="Lee M.S."/>
            <person name="Yu Y."/>
            <person name="Do Choi Y."/>
            <person name="Park B.S."/>
            <person name="van Deynze A."/>
            <person name="Ashrafi H."/>
            <person name="Hill T."/>
            <person name="Kim W.T."/>
            <person name="Pai H.S."/>
            <person name="Ahn H.K."/>
            <person name="Yeam I."/>
            <person name="Giovannoni J.J."/>
            <person name="Rose J.K."/>
            <person name="Sorensen I."/>
            <person name="Lee S.J."/>
            <person name="Kim R.W."/>
            <person name="Choi I.Y."/>
            <person name="Choi B.S."/>
            <person name="Lim J.S."/>
            <person name="Lee Y.H."/>
            <person name="Choi D."/>
        </authorList>
    </citation>
    <scope>NUCLEOTIDE SEQUENCE [LARGE SCALE GENOMIC DNA]</scope>
    <source>
        <strain evidence="2">cv. CM334</strain>
    </source>
</reference>
<proteinExistence type="predicted"/>
<comment type="caution">
    <text evidence="1">The sequence shown here is derived from an EMBL/GenBank/DDBJ whole genome shotgun (WGS) entry which is preliminary data.</text>
</comment>
<dbReference type="Proteomes" id="UP000222542">
    <property type="component" value="Unassembled WGS sequence"/>
</dbReference>
<reference evidence="1 2" key="2">
    <citation type="journal article" date="2017" name="Genome Biol.">
        <title>New reference genome sequences of hot pepper reveal the massive evolution of plant disease-resistance genes by retroduplication.</title>
        <authorList>
            <person name="Kim S."/>
            <person name="Park J."/>
            <person name="Yeom S.I."/>
            <person name="Kim Y.M."/>
            <person name="Seo E."/>
            <person name="Kim K.T."/>
            <person name="Kim M.S."/>
            <person name="Lee J.M."/>
            <person name="Cheong K."/>
            <person name="Shin H.S."/>
            <person name="Kim S.B."/>
            <person name="Han K."/>
            <person name="Lee J."/>
            <person name="Park M."/>
            <person name="Lee H.A."/>
            <person name="Lee H.Y."/>
            <person name="Lee Y."/>
            <person name="Oh S."/>
            <person name="Lee J.H."/>
            <person name="Choi E."/>
            <person name="Choi E."/>
            <person name="Lee S.E."/>
            <person name="Jeon J."/>
            <person name="Kim H."/>
            <person name="Choi G."/>
            <person name="Song H."/>
            <person name="Lee J."/>
            <person name="Lee S.C."/>
            <person name="Kwon J.K."/>
            <person name="Lee H.Y."/>
            <person name="Koo N."/>
            <person name="Hong Y."/>
            <person name="Kim R.W."/>
            <person name="Kang W.H."/>
            <person name="Huh J.H."/>
            <person name="Kang B.C."/>
            <person name="Yang T.J."/>
            <person name="Lee Y.H."/>
            <person name="Bennetzen J.L."/>
            <person name="Choi D."/>
        </authorList>
    </citation>
    <scope>NUCLEOTIDE SEQUENCE [LARGE SCALE GENOMIC DNA]</scope>
    <source>
        <strain evidence="2">cv. CM334</strain>
    </source>
</reference>
<dbReference type="Gramene" id="PHT77637">
    <property type="protein sequence ID" value="PHT77637"/>
    <property type="gene ID" value="T459_15689"/>
</dbReference>
<keyword evidence="2" id="KW-1185">Reference proteome</keyword>
<dbReference type="EMBL" id="AYRZ02000006">
    <property type="protein sequence ID" value="PHT77637.1"/>
    <property type="molecule type" value="Genomic_DNA"/>
</dbReference>
<protein>
    <submittedName>
        <fullName evidence="1">Uncharacterized protein</fullName>
    </submittedName>
</protein>